<evidence type="ECO:0000313" key="3">
    <source>
        <dbReference type="EMBL" id="QEI05227.1"/>
    </source>
</evidence>
<keyword evidence="4" id="KW-1185">Reference proteome</keyword>
<protein>
    <submittedName>
        <fullName evidence="3">Barstar family protein</fullName>
    </submittedName>
</protein>
<dbReference type="AlphaFoldDB" id="A0A5C0AXX5"/>
<reference evidence="3 4" key="1">
    <citation type="submission" date="2019-08" db="EMBL/GenBank/DDBJ databases">
        <title>Amphibian skin-associated Pigmentiphaga: genome sequence and occurrence across geography and hosts.</title>
        <authorList>
            <person name="Bletz M.C."/>
            <person name="Bunk B."/>
            <person name="Sproeer C."/>
            <person name="Biwer P."/>
            <person name="Reiter S."/>
            <person name="Rabemananjara F.C.E."/>
            <person name="Schulz S."/>
            <person name="Overmann J."/>
            <person name="Vences M."/>
        </authorList>
    </citation>
    <scope>NUCLEOTIDE SEQUENCE [LARGE SCALE GENOMIC DNA]</scope>
    <source>
        <strain evidence="3 4">Mada1488</strain>
    </source>
</reference>
<dbReference type="SUPFAM" id="SSF52038">
    <property type="entry name" value="Barstar-related"/>
    <property type="match status" value="1"/>
</dbReference>
<feature type="domain" description="Barstar (barnase inhibitor)" evidence="2">
    <location>
        <begin position="39"/>
        <end position="131"/>
    </location>
</feature>
<dbReference type="InterPro" id="IPR000468">
    <property type="entry name" value="Barstar"/>
</dbReference>
<name>A0A5C0AXX5_9BURK</name>
<evidence type="ECO:0000313" key="4">
    <source>
        <dbReference type="Proteomes" id="UP000325161"/>
    </source>
</evidence>
<sequence length="148" mass="16078">MTSVSPSLHEQFESGTALQEPGIPTATLAATARDLKLGFFDIDCARAKSKSAVLRAIAKALDFPEHFGNNLDALYDSLTDVLMEQKHGMVVVLRDLHVNDPVLAEHVPAIGDVFRDAIEYARENKRALSFILEPAHDEATPAEPTPSA</sequence>
<dbReference type="OrthoDB" id="5295683at2"/>
<comment type="similarity">
    <text evidence="1">Belongs to the barstar family.</text>
</comment>
<evidence type="ECO:0000259" key="2">
    <source>
        <dbReference type="Pfam" id="PF01337"/>
    </source>
</evidence>
<proteinExistence type="inferred from homology"/>
<accession>A0A5C0AXX5</accession>
<dbReference type="KEGG" id="pacr:FXN63_04790"/>
<dbReference type="Pfam" id="PF01337">
    <property type="entry name" value="Barstar"/>
    <property type="match status" value="1"/>
</dbReference>
<dbReference type="Proteomes" id="UP000325161">
    <property type="component" value="Chromosome"/>
</dbReference>
<dbReference type="RefSeq" id="WP_148813331.1">
    <property type="nucleotide sequence ID" value="NZ_CP043046.1"/>
</dbReference>
<dbReference type="EMBL" id="CP043046">
    <property type="protein sequence ID" value="QEI05227.1"/>
    <property type="molecule type" value="Genomic_DNA"/>
</dbReference>
<gene>
    <name evidence="3" type="ORF">FXN63_04790</name>
</gene>
<dbReference type="Gene3D" id="3.30.370.10">
    <property type="entry name" value="Barstar-like"/>
    <property type="match status" value="1"/>
</dbReference>
<dbReference type="InterPro" id="IPR035905">
    <property type="entry name" value="Barstar-like_sf"/>
</dbReference>
<evidence type="ECO:0000256" key="1">
    <source>
        <dbReference type="ARBA" id="ARBA00006845"/>
    </source>
</evidence>
<organism evidence="3 4">
    <name type="scientific">Pigmentiphaga aceris</name>
    <dbReference type="NCBI Taxonomy" id="1940612"/>
    <lineage>
        <taxon>Bacteria</taxon>
        <taxon>Pseudomonadati</taxon>
        <taxon>Pseudomonadota</taxon>
        <taxon>Betaproteobacteria</taxon>
        <taxon>Burkholderiales</taxon>
        <taxon>Alcaligenaceae</taxon>
        <taxon>Pigmentiphaga</taxon>
    </lineage>
</organism>